<name>C0CLN1_BLAHS</name>
<comment type="caution">
    <text evidence="1">The sequence shown here is derived from an EMBL/GenBank/DDBJ whole genome shotgun (WGS) entry which is preliminary data.</text>
</comment>
<reference evidence="1 2" key="1">
    <citation type="submission" date="2009-01" db="EMBL/GenBank/DDBJ databases">
        <authorList>
            <person name="Fulton L."/>
            <person name="Clifton S."/>
            <person name="Fulton B."/>
            <person name="Xu J."/>
            <person name="Minx P."/>
            <person name="Pepin K.H."/>
            <person name="Johnson M."/>
            <person name="Bhonagiri V."/>
            <person name="Nash W.E."/>
            <person name="Mardis E.R."/>
            <person name="Wilson R.K."/>
        </authorList>
    </citation>
    <scope>NUCLEOTIDE SEQUENCE [LARGE SCALE GENOMIC DNA]</scope>
    <source>
        <strain evidence="2">DSM 10507 / JCM 14656 / S5a33</strain>
    </source>
</reference>
<dbReference type="PATRIC" id="fig|476272.21.peg.2130"/>
<evidence type="ECO:0000313" key="1">
    <source>
        <dbReference type="EMBL" id="EEG49325.1"/>
    </source>
</evidence>
<sequence length="57" mass="6652">MKQIELNIRDSNITKLGFIKCTDCEEQVICPHAFCREGCRTAETLKEIHWEKRTVGK</sequence>
<evidence type="ECO:0000313" key="2">
    <source>
        <dbReference type="Proteomes" id="UP000003100"/>
    </source>
</evidence>
<organism evidence="1 2">
    <name type="scientific">Blautia hydrogenotrophica (strain DSM 10507 / JCM 14656 / S5a33)</name>
    <name type="common">Ruminococcus hydrogenotrophicus</name>
    <dbReference type="NCBI Taxonomy" id="476272"/>
    <lineage>
        <taxon>Bacteria</taxon>
        <taxon>Bacillati</taxon>
        <taxon>Bacillota</taxon>
        <taxon>Clostridia</taxon>
        <taxon>Lachnospirales</taxon>
        <taxon>Lachnospiraceae</taxon>
        <taxon>Blautia</taxon>
    </lineage>
</organism>
<reference evidence="1 2" key="2">
    <citation type="submission" date="2009-02" db="EMBL/GenBank/DDBJ databases">
        <title>Draft genome sequence of Blautia hydrogenotrophica DSM 10507 (Ruminococcus hydrogenotrophicus DSM 10507).</title>
        <authorList>
            <person name="Sudarsanam P."/>
            <person name="Ley R."/>
            <person name="Guruge J."/>
            <person name="Turnbaugh P.J."/>
            <person name="Mahowald M."/>
            <person name="Liep D."/>
            <person name="Gordon J."/>
        </authorList>
    </citation>
    <scope>NUCLEOTIDE SEQUENCE [LARGE SCALE GENOMIC DNA]</scope>
    <source>
        <strain evidence="2">DSM 10507 / JCM 14656 / S5a33</strain>
    </source>
</reference>
<dbReference type="HOGENOM" id="CLU_2987502_0_0_9"/>
<gene>
    <name evidence="1" type="ORF">RUMHYD_01753</name>
</gene>
<accession>C0CLN1</accession>
<dbReference type="Proteomes" id="UP000003100">
    <property type="component" value="Unassembled WGS sequence"/>
</dbReference>
<keyword evidence="2" id="KW-1185">Reference proteome</keyword>
<dbReference type="EMBL" id="ACBZ01000089">
    <property type="protein sequence ID" value="EEG49325.1"/>
    <property type="molecule type" value="Genomic_DNA"/>
</dbReference>
<protein>
    <submittedName>
        <fullName evidence="1">Uncharacterized protein</fullName>
    </submittedName>
</protein>
<proteinExistence type="predicted"/>
<dbReference type="AlphaFoldDB" id="C0CLN1"/>